<keyword evidence="3" id="KW-1185">Reference proteome</keyword>
<feature type="transmembrane region" description="Helical" evidence="1">
    <location>
        <begin position="37"/>
        <end position="57"/>
    </location>
</feature>
<dbReference type="PANTHER" id="PTHR35986:SF1">
    <property type="entry name" value="OS10G0430800 PROTEIN"/>
    <property type="match status" value="1"/>
</dbReference>
<reference evidence="2 3" key="1">
    <citation type="journal article" date="2020" name="Nat. Commun.">
        <title>Genome of Tripterygium wilfordii and identification of cytochrome P450 involved in triptolide biosynthesis.</title>
        <authorList>
            <person name="Tu L."/>
            <person name="Su P."/>
            <person name="Zhang Z."/>
            <person name="Gao L."/>
            <person name="Wang J."/>
            <person name="Hu T."/>
            <person name="Zhou J."/>
            <person name="Zhang Y."/>
            <person name="Zhao Y."/>
            <person name="Liu Y."/>
            <person name="Song Y."/>
            <person name="Tong Y."/>
            <person name="Lu Y."/>
            <person name="Yang J."/>
            <person name="Xu C."/>
            <person name="Jia M."/>
            <person name="Peters R.J."/>
            <person name="Huang L."/>
            <person name="Gao W."/>
        </authorList>
    </citation>
    <scope>NUCLEOTIDE SEQUENCE [LARGE SCALE GENOMIC DNA]</scope>
    <source>
        <strain evidence="3">cv. XIE 37</strain>
        <tissue evidence="2">Leaf</tissue>
    </source>
</reference>
<evidence type="ECO:0000256" key="1">
    <source>
        <dbReference type="SAM" id="Phobius"/>
    </source>
</evidence>
<organism evidence="2 3">
    <name type="scientific">Tripterygium wilfordii</name>
    <name type="common">Thunder God vine</name>
    <dbReference type="NCBI Taxonomy" id="458696"/>
    <lineage>
        <taxon>Eukaryota</taxon>
        <taxon>Viridiplantae</taxon>
        <taxon>Streptophyta</taxon>
        <taxon>Embryophyta</taxon>
        <taxon>Tracheophyta</taxon>
        <taxon>Spermatophyta</taxon>
        <taxon>Magnoliopsida</taxon>
        <taxon>eudicotyledons</taxon>
        <taxon>Gunneridae</taxon>
        <taxon>Pentapetalae</taxon>
        <taxon>rosids</taxon>
        <taxon>fabids</taxon>
        <taxon>Celastrales</taxon>
        <taxon>Celastraceae</taxon>
        <taxon>Tripterygium</taxon>
    </lineage>
</organism>
<keyword evidence="1" id="KW-0472">Membrane</keyword>
<dbReference type="AlphaFoldDB" id="A0A7J7E146"/>
<proteinExistence type="predicted"/>
<accession>A0A7J7E146</accession>
<protein>
    <submittedName>
        <fullName evidence="2">Uncharacterized protein</fullName>
    </submittedName>
</protein>
<keyword evidence="1" id="KW-0812">Transmembrane</keyword>
<evidence type="ECO:0000313" key="3">
    <source>
        <dbReference type="Proteomes" id="UP000593562"/>
    </source>
</evidence>
<gene>
    <name evidence="2" type="ORF">HS088_TW01G00171</name>
</gene>
<keyword evidence="1" id="KW-1133">Transmembrane helix</keyword>
<dbReference type="EMBL" id="JAAARO010000001">
    <property type="protein sequence ID" value="KAF5752263.1"/>
    <property type="molecule type" value="Genomic_DNA"/>
</dbReference>
<dbReference type="InParanoid" id="A0A7J7E146"/>
<dbReference type="Proteomes" id="UP000593562">
    <property type="component" value="Unassembled WGS sequence"/>
</dbReference>
<dbReference type="PANTHER" id="PTHR35986">
    <property type="entry name" value="EXPRESSED PROTEIN"/>
    <property type="match status" value="1"/>
</dbReference>
<comment type="caution">
    <text evidence="2">The sequence shown here is derived from an EMBL/GenBank/DDBJ whole genome shotgun (WGS) entry which is preliminary data.</text>
</comment>
<sequence>MRPIDGALIELYRVFVVSKKDVTSQEVDVVQSCWHKAIAQCYGGALIGGGLMWGVGWRHSKRMRIILSGAAAICTGHLSMNRAIDSSVDKILALDGSWMQKELTTM</sequence>
<evidence type="ECO:0000313" key="2">
    <source>
        <dbReference type="EMBL" id="KAF5752263.1"/>
    </source>
</evidence>
<name>A0A7J7E146_TRIWF</name>